<dbReference type="InterPro" id="IPR029787">
    <property type="entry name" value="Nucleotide_cyclase"/>
</dbReference>
<dbReference type="InterPro" id="IPR043128">
    <property type="entry name" value="Rev_trsase/Diguanyl_cyclase"/>
</dbReference>
<dbReference type="InterPro" id="IPR052163">
    <property type="entry name" value="DGC-Regulatory_Protein"/>
</dbReference>
<dbReference type="EMBL" id="BAAAQD010000053">
    <property type="protein sequence ID" value="GAA1574913.1"/>
    <property type="molecule type" value="Genomic_DNA"/>
</dbReference>
<keyword evidence="4" id="KW-1185">Reference proteome</keyword>
<organism evidence="3 4">
    <name type="scientific">Dactylosporangium maewongense</name>
    <dbReference type="NCBI Taxonomy" id="634393"/>
    <lineage>
        <taxon>Bacteria</taxon>
        <taxon>Bacillati</taxon>
        <taxon>Actinomycetota</taxon>
        <taxon>Actinomycetes</taxon>
        <taxon>Micromonosporales</taxon>
        <taxon>Micromonosporaceae</taxon>
        <taxon>Dactylosporangium</taxon>
    </lineage>
</organism>
<dbReference type="SMART" id="SM00267">
    <property type="entry name" value="GGDEF"/>
    <property type="match status" value="1"/>
</dbReference>
<evidence type="ECO:0000313" key="3">
    <source>
        <dbReference type="EMBL" id="GAA1574913.1"/>
    </source>
</evidence>
<dbReference type="PANTHER" id="PTHR46663:SF3">
    <property type="entry name" value="SLL0267 PROTEIN"/>
    <property type="match status" value="1"/>
</dbReference>
<gene>
    <name evidence="3" type="ORF">GCM10009827_116010</name>
</gene>
<dbReference type="CDD" id="cd01949">
    <property type="entry name" value="GGDEF"/>
    <property type="match status" value="1"/>
</dbReference>
<proteinExistence type="predicted"/>
<name>A0ABN2DDQ0_9ACTN</name>
<evidence type="ECO:0000313" key="4">
    <source>
        <dbReference type="Proteomes" id="UP001501470"/>
    </source>
</evidence>
<keyword evidence="1" id="KW-1133">Transmembrane helix</keyword>
<dbReference type="Proteomes" id="UP001501470">
    <property type="component" value="Unassembled WGS sequence"/>
</dbReference>
<dbReference type="PANTHER" id="PTHR46663">
    <property type="entry name" value="DIGUANYLATE CYCLASE DGCT-RELATED"/>
    <property type="match status" value="1"/>
</dbReference>
<feature type="domain" description="GGDEF" evidence="2">
    <location>
        <begin position="254"/>
        <end position="385"/>
    </location>
</feature>
<evidence type="ECO:0000259" key="2">
    <source>
        <dbReference type="PROSITE" id="PS50887"/>
    </source>
</evidence>
<evidence type="ECO:0000256" key="1">
    <source>
        <dbReference type="SAM" id="Phobius"/>
    </source>
</evidence>
<sequence length="396" mass="42779">MRADSHAMRKVGKLGWRWPRVLALAIVLLGGVTFANVYLHGRSQSQEATRSRLSELNMLLHEESSLQWKTVADRNTPVTVARELGEIRSRERDIVEALGDLDAATVQRLEDSVSAYHAVLDTELGMLGVGKIAEARALEKRQTEPQFGRLNAQLRSLEQQAADAAALANTVADLSLAVAMTLAVTAIGWLLYRFEREHRLTTKANEEMLEQQQIALDTLAEHEALIRHQASHDPLTGLPNRRMLTELLEGGDCADQALLLVDLDNFKPVNDQLGHAAGDDLLIGVAGRLLAAVRGDDTVVRLGGDEFAIVIAGGDASVAVRVAERIVATVGEPFEIAGTEVRVGASVGVAISGGGRDGGELLRDADMAMYQVKQGTKGGFAVYKEPAVRLVHQAVR</sequence>
<keyword evidence="1" id="KW-0812">Transmembrane</keyword>
<dbReference type="NCBIfam" id="TIGR00254">
    <property type="entry name" value="GGDEF"/>
    <property type="match status" value="1"/>
</dbReference>
<feature type="transmembrane region" description="Helical" evidence="1">
    <location>
        <begin position="21"/>
        <end position="39"/>
    </location>
</feature>
<reference evidence="3 4" key="1">
    <citation type="journal article" date="2019" name="Int. J. Syst. Evol. Microbiol.">
        <title>The Global Catalogue of Microorganisms (GCM) 10K type strain sequencing project: providing services to taxonomists for standard genome sequencing and annotation.</title>
        <authorList>
            <consortium name="The Broad Institute Genomics Platform"/>
            <consortium name="The Broad Institute Genome Sequencing Center for Infectious Disease"/>
            <person name="Wu L."/>
            <person name="Ma J."/>
        </authorList>
    </citation>
    <scope>NUCLEOTIDE SEQUENCE [LARGE SCALE GENOMIC DNA]</scope>
    <source>
        <strain evidence="3 4">JCM 15933</strain>
    </source>
</reference>
<protein>
    <recommendedName>
        <fullName evidence="2">GGDEF domain-containing protein</fullName>
    </recommendedName>
</protein>
<keyword evidence="1" id="KW-0472">Membrane</keyword>
<dbReference type="InterPro" id="IPR000160">
    <property type="entry name" value="GGDEF_dom"/>
</dbReference>
<dbReference type="SUPFAM" id="SSF55073">
    <property type="entry name" value="Nucleotide cyclase"/>
    <property type="match status" value="1"/>
</dbReference>
<dbReference type="Gene3D" id="3.30.70.270">
    <property type="match status" value="1"/>
</dbReference>
<accession>A0ABN2DDQ0</accession>
<comment type="caution">
    <text evidence="3">The sequence shown here is derived from an EMBL/GenBank/DDBJ whole genome shotgun (WGS) entry which is preliminary data.</text>
</comment>
<dbReference type="PROSITE" id="PS50887">
    <property type="entry name" value="GGDEF"/>
    <property type="match status" value="1"/>
</dbReference>
<dbReference type="Pfam" id="PF00990">
    <property type="entry name" value="GGDEF"/>
    <property type="match status" value="1"/>
</dbReference>